<dbReference type="Gene3D" id="1.10.239.10">
    <property type="entry name" value="Elicitin domain"/>
    <property type="match status" value="1"/>
</dbReference>
<comment type="similarity">
    <text evidence="2">Belongs to the elicitin family.</text>
</comment>
<keyword evidence="5" id="KW-1015">Disulfide bond</keyword>
<organism evidence="8 9">
    <name type="scientific">Phytophthora infestans</name>
    <name type="common">Potato late blight agent</name>
    <name type="synonym">Botrytis infestans</name>
    <dbReference type="NCBI Taxonomy" id="4787"/>
    <lineage>
        <taxon>Eukaryota</taxon>
        <taxon>Sar</taxon>
        <taxon>Stramenopiles</taxon>
        <taxon>Oomycota</taxon>
        <taxon>Peronosporomycetes</taxon>
        <taxon>Peronosporales</taxon>
        <taxon>Peronosporaceae</taxon>
        <taxon>Phytophthora</taxon>
    </lineage>
</organism>
<feature type="region of interest" description="Disordered" evidence="6">
    <location>
        <begin position="250"/>
        <end position="295"/>
    </location>
</feature>
<dbReference type="SUPFAM" id="SSF48647">
    <property type="entry name" value="Fungal elicitin"/>
    <property type="match status" value="1"/>
</dbReference>
<dbReference type="Pfam" id="PF00964">
    <property type="entry name" value="Elicitin"/>
    <property type="match status" value="1"/>
</dbReference>
<dbReference type="EMBL" id="WSZM01000071">
    <property type="protein sequence ID" value="KAF4044424.1"/>
    <property type="molecule type" value="Genomic_DNA"/>
</dbReference>
<comment type="subcellular location">
    <subcellularLocation>
        <location evidence="1">Secreted</location>
    </subcellularLocation>
</comment>
<evidence type="ECO:0000256" key="5">
    <source>
        <dbReference type="ARBA" id="ARBA00023157"/>
    </source>
</evidence>
<evidence type="ECO:0000256" key="6">
    <source>
        <dbReference type="SAM" id="MobiDB-lite"/>
    </source>
</evidence>
<dbReference type="Proteomes" id="UP000602510">
    <property type="component" value="Unassembled WGS sequence"/>
</dbReference>
<accession>A0A833T9L9</accession>
<evidence type="ECO:0000256" key="4">
    <source>
        <dbReference type="ARBA" id="ARBA00022978"/>
    </source>
</evidence>
<dbReference type="GO" id="GO:0052040">
    <property type="term" value="P:symbiont-mediated perturbation of host programmed cell death"/>
    <property type="evidence" value="ECO:0007669"/>
    <property type="project" value="UniProtKB-KW"/>
</dbReference>
<evidence type="ECO:0000313" key="8">
    <source>
        <dbReference type="EMBL" id="KAF4044424.1"/>
    </source>
</evidence>
<comment type="caution">
    <text evidence="8">The sequence shown here is derived from an EMBL/GenBank/DDBJ whole genome shotgun (WGS) entry which is preliminary data.</text>
</comment>
<feature type="compositionally biased region" description="Polar residues" evidence="6">
    <location>
        <begin position="282"/>
        <end position="295"/>
    </location>
</feature>
<dbReference type="SMART" id="SM01187">
    <property type="entry name" value="Elicitin"/>
    <property type="match status" value="1"/>
</dbReference>
<feature type="region of interest" description="Disordered" evidence="6">
    <location>
        <begin position="35"/>
        <end position="54"/>
    </location>
</feature>
<protein>
    <submittedName>
        <fullName evidence="8">Elicitin</fullName>
    </submittedName>
</protein>
<dbReference type="InterPro" id="IPR002200">
    <property type="entry name" value="Elicitin"/>
</dbReference>
<keyword evidence="3" id="KW-0964">Secreted</keyword>
<reference evidence="8" key="1">
    <citation type="submission" date="2020-04" db="EMBL/GenBank/DDBJ databases">
        <title>Hybrid Assembly of Korean Phytophthora infestans isolates.</title>
        <authorList>
            <person name="Prokchorchik M."/>
            <person name="Lee Y."/>
            <person name="Seo J."/>
            <person name="Cho J.-H."/>
            <person name="Park Y.-E."/>
            <person name="Jang D.-C."/>
            <person name="Im J.-S."/>
            <person name="Choi J.-G."/>
            <person name="Park H.-J."/>
            <person name="Lee G.-B."/>
            <person name="Lee Y.-G."/>
            <person name="Hong S.-Y."/>
            <person name="Cho K."/>
            <person name="Sohn K.H."/>
        </authorList>
    </citation>
    <scope>NUCLEOTIDE SEQUENCE</scope>
    <source>
        <strain evidence="8">KR_1_A1</strain>
    </source>
</reference>
<name>A0A833T9L9_PHYIN</name>
<sequence>MAVARMLALLLGVFVSQASASGSGSLGGSVEFQTEETASPMTTTSSSSSSSSSSTEVTLAPINAPSSTSTTFQLVDNIDCNSTVSSMIYVIYNKNRALFDSCVSDAQYQIFPFLGTEPSTAQVQAMATSTSCDIVFTGLLLASFPQCTISGFPFKAAAETLLKIHVDVVNGYAPSPSAERFQEMLSWRRCVNLAKEAGVPYDSGSELYTEYEENLHVARSNSSIRMLSNYRIEYKLASGSWYDANDDDYTTGGSNSDEDAPGKVSTGYGNSEVSDSEARNVAKNSTSEDNSAQSVGHGSIVTVASLLLGALLMTS</sequence>
<evidence type="ECO:0000313" key="9">
    <source>
        <dbReference type="Proteomes" id="UP000602510"/>
    </source>
</evidence>
<feature type="compositionally biased region" description="Low complexity" evidence="6">
    <location>
        <begin position="42"/>
        <end position="54"/>
    </location>
</feature>
<keyword evidence="4" id="KW-0928">Hypersensitive response elicitation</keyword>
<evidence type="ECO:0000256" key="7">
    <source>
        <dbReference type="SAM" id="SignalP"/>
    </source>
</evidence>
<gene>
    <name evidence="8" type="ORF">GN244_ATG03316</name>
</gene>
<evidence type="ECO:0000256" key="2">
    <source>
        <dbReference type="ARBA" id="ARBA00009544"/>
    </source>
</evidence>
<evidence type="ECO:0000256" key="3">
    <source>
        <dbReference type="ARBA" id="ARBA00022525"/>
    </source>
</evidence>
<dbReference type="AlphaFoldDB" id="A0A833T9L9"/>
<keyword evidence="7" id="KW-0732">Signal</keyword>
<feature type="chain" id="PRO_5032628643" evidence="7">
    <location>
        <begin position="21"/>
        <end position="315"/>
    </location>
</feature>
<dbReference type="InterPro" id="IPR036470">
    <property type="entry name" value="Elicitin_sf"/>
</dbReference>
<proteinExistence type="inferred from homology"/>
<evidence type="ECO:0000256" key="1">
    <source>
        <dbReference type="ARBA" id="ARBA00004613"/>
    </source>
</evidence>
<dbReference type="GO" id="GO:0005576">
    <property type="term" value="C:extracellular region"/>
    <property type="evidence" value="ECO:0007669"/>
    <property type="project" value="UniProtKB-SubCell"/>
</dbReference>
<feature type="signal peptide" evidence="7">
    <location>
        <begin position="1"/>
        <end position="20"/>
    </location>
</feature>
<keyword evidence="9" id="KW-1185">Reference proteome</keyword>